<dbReference type="InterPro" id="IPR018042">
    <property type="entry name" value="Aspartate_kinase_CS"/>
</dbReference>
<evidence type="ECO:0000256" key="3">
    <source>
        <dbReference type="ARBA" id="ARBA00005139"/>
    </source>
</evidence>
<evidence type="ECO:0000256" key="5">
    <source>
        <dbReference type="ARBA" id="ARBA00022605"/>
    </source>
</evidence>
<dbReference type="InterPro" id="IPR005260">
    <property type="entry name" value="Asp_kin_monofn"/>
</dbReference>
<dbReference type="GO" id="GO:0009089">
    <property type="term" value="P:lysine biosynthetic process via diaminopimelate"/>
    <property type="evidence" value="ECO:0007669"/>
    <property type="project" value="UniProtKB-UniPathway"/>
</dbReference>
<dbReference type="InterPro" id="IPR001048">
    <property type="entry name" value="Asp/Glu/Uridylate_kinase"/>
</dbReference>
<dbReference type="Gene3D" id="3.40.1160.10">
    <property type="entry name" value="Acetylglutamate kinase-like"/>
    <property type="match status" value="1"/>
</dbReference>
<evidence type="ECO:0000256" key="12">
    <source>
        <dbReference type="PIRSR" id="PIRSR000726-1"/>
    </source>
</evidence>
<dbReference type="UniPathway" id="UPA00034">
    <property type="reaction ID" value="UER00015"/>
</dbReference>
<comment type="pathway">
    <text evidence="3 14">Amino-acid biosynthesis; L-threonine biosynthesis; L-threonine from L-aspartate: step 1/5.</text>
</comment>
<sequence length="389" mass="42644">MALIVQKYGGTSVGSLERIRHVAKHIISQKKNGDQIVVVVSAMGKTTDELLKMALELSPKPPQREVDMLLSVGERITMSLLSIALNSDGVPTVSLTGSQSGILTDERHGNARIESILGDRIREGIRRDKVVIVAGFQGMSPRSKEITTLGRGGSDLTAIALSHSLKADRCEIYKDVDGICTADPRIARKAKVLPYLDWDSLCHLTWHGSGVIHCRASNLAKKESIPLEIRSSFNLDAPGTQIGPKKNMESARAHGIAHKDHLDQLRISQLKSTHLPKLLDWLWSEGSTPLYCQTQGDDIFLVVESKVRSAFEGFMQNLGGTLTTVAEDLSAITIVGEGFWQEPQILAKILDGLNCDIVLMDSKDSTVSLFLEQKDLEPTLSHIHNQLFS</sequence>
<gene>
    <name evidence="16" type="ORF">SAMN06296036_101104</name>
</gene>
<keyword evidence="10" id="KW-0457">Lysine biosynthesis</keyword>
<reference evidence="17" key="1">
    <citation type="submission" date="2017-04" db="EMBL/GenBank/DDBJ databases">
        <authorList>
            <person name="Varghese N."/>
            <person name="Submissions S."/>
        </authorList>
    </citation>
    <scope>NUCLEOTIDE SEQUENCE [LARGE SCALE GENOMIC DNA]</scope>
    <source>
        <strain evidence="17">RKEM611</strain>
    </source>
</reference>
<keyword evidence="17" id="KW-1185">Reference proteome</keyword>
<dbReference type="OrthoDB" id="5288507at2"/>
<evidence type="ECO:0000256" key="4">
    <source>
        <dbReference type="ARBA" id="ARBA00010122"/>
    </source>
</evidence>
<proteinExistence type="inferred from homology"/>
<dbReference type="EC" id="2.7.2.4" evidence="13"/>
<evidence type="ECO:0000256" key="9">
    <source>
        <dbReference type="ARBA" id="ARBA00022840"/>
    </source>
</evidence>
<dbReference type="Gene3D" id="3.30.70.260">
    <property type="match status" value="1"/>
</dbReference>
<dbReference type="STRING" id="1513793.SAMN06296036_101104"/>
<evidence type="ECO:0000259" key="15">
    <source>
        <dbReference type="Pfam" id="PF00696"/>
    </source>
</evidence>
<dbReference type="AlphaFoldDB" id="A0A1Y6B2F7"/>
<dbReference type="PANTHER" id="PTHR21499">
    <property type="entry name" value="ASPARTATE KINASE"/>
    <property type="match status" value="1"/>
</dbReference>
<evidence type="ECO:0000313" key="17">
    <source>
        <dbReference type="Proteomes" id="UP000192907"/>
    </source>
</evidence>
<dbReference type="InterPro" id="IPR036393">
    <property type="entry name" value="AceGlu_kinase-like_sf"/>
</dbReference>
<dbReference type="Pfam" id="PF00696">
    <property type="entry name" value="AA_kinase"/>
    <property type="match status" value="1"/>
</dbReference>
<evidence type="ECO:0000256" key="14">
    <source>
        <dbReference type="RuleBase" id="RU004249"/>
    </source>
</evidence>
<dbReference type="PROSITE" id="PS00324">
    <property type="entry name" value="ASPARTOKINASE"/>
    <property type="match status" value="1"/>
</dbReference>
<evidence type="ECO:0000256" key="2">
    <source>
        <dbReference type="ARBA" id="ARBA00004986"/>
    </source>
</evidence>
<evidence type="ECO:0000256" key="8">
    <source>
        <dbReference type="ARBA" id="ARBA00022777"/>
    </source>
</evidence>
<dbReference type="GO" id="GO:0009090">
    <property type="term" value="P:homoserine biosynthetic process"/>
    <property type="evidence" value="ECO:0007669"/>
    <property type="project" value="TreeGrafter"/>
</dbReference>
<dbReference type="GO" id="GO:0005524">
    <property type="term" value="F:ATP binding"/>
    <property type="evidence" value="ECO:0007669"/>
    <property type="project" value="UniProtKB-KW"/>
</dbReference>
<comment type="catalytic activity">
    <reaction evidence="11 13">
        <text>L-aspartate + ATP = 4-phospho-L-aspartate + ADP</text>
        <dbReference type="Rhea" id="RHEA:23776"/>
        <dbReference type="ChEBI" id="CHEBI:29991"/>
        <dbReference type="ChEBI" id="CHEBI:30616"/>
        <dbReference type="ChEBI" id="CHEBI:57535"/>
        <dbReference type="ChEBI" id="CHEBI:456216"/>
        <dbReference type="EC" id="2.7.2.4"/>
    </reaction>
</comment>
<evidence type="ECO:0000256" key="7">
    <source>
        <dbReference type="ARBA" id="ARBA00022741"/>
    </source>
</evidence>
<dbReference type="UniPathway" id="UPA00051">
    <property type="reaction ID" value="UER00462"/>
</dbReference>
<evidence type="ECO:0000256" key="13">
    <source>
        <dbReference type="RuleBase" id="RU003448"/>
    </source>
</evidence>
<dbReference type="SUPFAM" id="SSF53633">
    <property type="entry name" value="Carbamate kinase-like"/>
    <property type="match status" value="1"/>
</dbReference>
<dbReference type="GO" id="GO:0004072">
    <property type="term" value="F:aspartate kinase activity"/>
    <property type="evidence" value="ECO:0007669"/>
    <property type="project" value="UniProtKB-EC"/>
</dbReference>
<accession>A0A1Y6B2F7</accession>
<evidence type="ECO:0000313" key="16">
    <source>
        <dbReference type="EMBL" id="SME88086.1"/>
    </source>
</evidence>
<feature type="domain" description="Aspartate/glutamate/uridylate kinase" evidence="15">
    <location>
        <begin position="3"/>
        <end position="230"/>
    </location>
</feature>
<keyword evidence="9 12" id="KW-0067">ATP-binding</keyword>
<dbReference type="NCBIfam" id="TIGR00657">
    <property type="entry name" value="asp_kinases"/>
    <property type="match status" value="1"/>
</dbReference>
<dbReference type="PANTHER" id="PTHR21499:SF3">
    <property type="entry name" value="ASPARTOKINASE"/>
    <property type="match status" value="1"/>
</dbReference>
<evidence type="ECO:0000256" key="1">
    <source>
        <dbReference type="ARBA" id="ARBA00004766"/>
    </source>
</evidence>
<dbReference type="GO" id="GO:0005829">
    <property type="term" value="C:cytosol"/>
    <property type="evidence" value="ECO:0007669"/>
    <property type="project" value="TreeGrafter"/>
</dbReference>
<feature type="binding site" evidence="12">
    <location>
        <position position="74"/>
    </location>
    <ligand>
        <name>substrate</name>
    </ligand>
</feature>
<dbReference type="InterPro" id="IPR001341">
    <property type="entry name" value="Asp_kinase"/>
</dbReference>
<comment type="pathway">
    <text evidence="1 14">Amino-acid biosynthesis; L-lysine biosynthesis via DAP pathway; (S)-tetrahydrodipicolinate from L-aspartate: step 1/4.</text>
</comment>
<keyword evidence="8 13" id="KW-0418">Kinase</keyword>
<protein>
    <recommendedName>
        <fullName evidence="13">Aspartokinase</fullName>
        <ecNumber evidence="13">2.7.2.4</ecNumber>
    </recommendedName>
</protein>
<dbReference type="EMBL" id="FWZT01000001">
    <property type="protein sequence ID" value="SME88086.1"/>
    <property type="molecule type" value="Genomic_DNA"/>
</dbReference>
<dbReference type="FunFam" id="3.40.1160.10:FF:000002">
    <property type="entry name" value="Aspartokinase"/>
    <property type="match status" value="1"/>
</dbReference>
<organism evidence="16 17">
    <name type="scientific">Pseudobacteriovorax antillogorgiicola</name>
    <dbReference type="NCBI Taxonomy" id="1513793"/>
    <lineage>
        <taxon>Bacteria</taxon>
        <taxon>Pseudomonadati</taxon>
        <taxon>Bdellovibrionota</taxon>
        <taxon>Oligoflexia</taxon>
        <taxon>Oligoflexales</taxon>
        <taxon>Pseudobacteriovoracaceae</taxon>
        <taxon>Pseudobacteriovorax</taxon>
    </lineage>
</organism>
<dbReference type="Proteomes" id="UP000192907">
    <property type="component" value="Unassembled WGS sequence"/>
</dbReference>
<feature type="binding site" evidence="12">
    <location>
        <begin position="7"/>
        <end position="10"/>
    </location>
    <ligand>
        <name>ATP</name>
        <dbReference type="ChEBI" id="CHEBI:30616"/>
    </ligand>
</feature>
<keyword evidence="5 14" id="KW-0028">Amino-acid biosynthesis</keyword>
<name>A0A1Y6B2F7_9BACT</name>
<comment type="pathway">
    <text evidence="2 14">Amino-acid biosynthesis; L-methionine biosynthesis via de novo pathway; L-homoserine from L-aspartate: step 1/3.</text>
</comment>
<evidence type="ECO:0000256" key="10">
    <source>
        <dbReference type="ARBA" id="ARBA00023154"/>
    </source>
</evidence>
<keyword evidence="6 13" id="KW-0808">Transferase</keyword>
<evidence type="ECO:0000256" key="6">
    <source>
        <dbReference type="ARBA" id="ARBA00022679"/>
    </source>
</evidence>
<dbReference type="CDD" id="cd04246">
    <property type="entry name" value="AAK_AK-DapG-like"/>
    <property type="match status" value="1"/>
</dbReference>
<evidence type="ECO:0000256" key="11">
    <source>
        <dbReference type="ARBA" id="ARBA00047872"/>
    </source>
</evidence>
<feature type="binding site" evidence="12">
    <location>
        <position position="47"/>
    </location>
    <ligand>
        <name>substrate</name>
    </ligand>
</feature>
<keyword evidence="7 12" id="KW-0547">Nucleotide-binding</keyword>
<dbReference type="PIRSF" id="PIRSF000726">
    <property type="entry name" value="Asp_kin"/>
    <property type="match status" value="1"/>
</dbReference>
<comment type="similarity">
    <text evidence="4 13">Belongs to the aspartokinase family.</text>
</comment>
<dbReference type="UniPathway" id="UPA00050">
    <property type="reaction ID" value="UER00461"/>
</dbReference>
<dbReference type="GO" id="GO:0009088">
    <property type="term" value="P:threonine biosynthetic process"/>
    <property type="evidence" value="ECO:0007669"/>
    <property type="project" value="UniProtKB-UniPathway"/>
</dbReference>
<feature type="binding site" evidence="12">
    <location>
        <position position="185"/>
    </location>
    <ligand>
        <name>ATP</name>
        <dbReference type="ChEBI" id="CHEBI:30616"/>
    </ligand>
</feature>
<dbReference type="RefSeq" id="WP_132314759.1">
    <property type="nucleotide sequence ID" value="NZ_FWZT01000001.1"/>
</dbReference>